<dbReference type="AlphaFoldDB" id="A0A1G6SJ60"/>
<dbReference type="Pfam" id="PF13411">
    <property type="entry name" value="MerR_1"/>
    <property type="match status" value="1"/>
</dbReference>
<dbReference type="EMBL" id="FMZX01000005">
    <property type="protein sequence ID" value="SDD16899.1"/>
    <property type="molecule type" value="Genomic_DNA"/>
</dbReference>
<dbReference type="PANTHER" id="PTHR30204">
    <property type="entry name" value="REDOX-CYCLING DRUG-SENSING TRANSCRIPTIONAL ACTIVATOR SOXR"/>
    <property type="match status" value="1"/>
</dbReference>
<dbReference type="CDD" id="cd01108">
    <property type="entry name" value="HTH_CueR"/>
    <property type="match status" value="1"/>
</dbReference>
<dbReference type="GO" id="GO:0005737">
    <property type="term" value="C:cytoplasm"/>
    <property type="evidence" value="ECO:0007669"/>
    <property type="project" value="UniProtKB-SubCell"/>
</dbReference>
<keyword evidence="4" id="KW-0238">DNA-binding</keyword>
<dbReference type="InterPro" id="IPR047057">
    <property type="entry name" value="MerR_fam"/>
</dbReference>
<keyword evidence="5" id="KW-0804">Transcription</keyword>
<evidence type="ECO:0000256" key="1">
    <source>
        <dbReference type="ARBA" id="ARBA00004496"/>
    </source>
</evidence>
<dbReference type="GO" id="GO:0003677">
    <property type="term" value="F:DNA binding"/>
    <property type="evidence" value="ECO:0007669"/>
    <property type="project" value="UniProtKB-KW"/>
</dbReference>
<dbReference type="RefSeq" id="WP_090564048.1">
    <property type="nucleotide sequence ID" value="NZ_FMXZ01000005.1"/>
</dbReference>
<dbReference type="PROSITE" id="PS00552">
    <property type="entry name" value="HTH_MERR_1"/>
    <property type="match status" value="1"/>
</dbReference>
<dbReference type="STRING" id="938405.SAMN02927895_02514"/>
<keyword evidence="2" id="KW-0963">Cytoplasm</keyword>
<dbReference type="GO" id="GO:0045893">
    <property type="term" value="P:positive regulation of DNA-templated transcription"/>
    <property type="evidence" value="ECO:0007669"/>
    <property type="project" value="InterPro"/>
</dbReference>
<dbReference type="PRINTS" id="PR00040">
    <property type="entry name" value="HTHMERR"/>
</dbReference>
<dbReference type="PANTHER" id="PTHR30204:SF94">
    <property type="entry name" value="HEAVY METAL-DEPENDENT TRANSCRIPTIONAL REGULATOR HI_0293-RELATED"/>
    <property type="match status" value="1"/>
</dbReference>
<dbReference type="Proteomes" id="UP000198925">
    <property type="component" value="Unassembled WGS sequence"/>
</dbReference>
<dbReference type="OrthoDB" id="9802944at2"/>
<protein>
    <submittedName>
        <fullName evidence="7">Cu(I)-responsive transcriptional regulator</fullName>
    </submittedName>
</protein>
<name>A0A1G6SJ60_9PROT</name>
<dbReference type="InterPro" id="IPR011789">
    <property type="entry name" value="CueR"/>
</dbReference>
<dbReference type="GO" id="GO:0005507">
    <property type="term" value="F:copper ion binding"/>
    <property type="evidence" value="ECO:0007669"/>
    <property type="project" value="InterPro"/>
</dbReference>
<dbReference type="InterPro" id="IPR009061">
    <property type="entry name" value="DNA-bd_dom_put_sf"/>
</dbReference>
<feature type="domain" description="HTH merR-type" evidence="6">
    <location>
        <begin position="1"/>
        <end position="70"/>
    </location>
</feature>
<sequence length="133" mass="14789">MSCTIGEASKASGVSEKMIRHYEAIGLLRPLREANGYRRYGEADIAVLRFIRHARDLAFPLEEVRRLLTLWQDRGRASAEVRAIALAHVAALEEKAQSLQRMAESLRHLAAHCHGDARPDCPILDGLEGKTSC</sequence>
<dbReference type="SMART" id="SM00422">
    <property type="entry name" value="HTH_MERR"/>
    <property type="match status" value="1"/>
</dbReference>
<accession>A0A1G6SJ60</accession>
<evidence type="ECO:0000256" key="3">
    <source>
        <dbReference type="ARBA" id="ARBA00023015"/>
    </source>
</evidence>
<dbReference type="PROSITE" id="PS50937">
    <property type="entry name" value="HTH_MERR_2"/>
    <property type="match status" value="1"/>
</dbReference>
<dbReference type="Gene3D" id="1.10.1660.10">
    <property type="match status" value="1"/>
</dbReference>
<evidence type="ECO:0000313" key="8">
    <source>
        <dbReference type="Proteomes" id="UP000198925"/>
    </source>
</evidence>
<reference evidence="7 8" key="1">
    <citation type="submission" date="2016-10" db="EMBL/GenBank/DDBJ databases">
        <authorList>
            <person name="de Groot N.N."/>
        </authorList>
    </citation>
    <scope>NUCLEOTIDE SEQUENCE [LARGE SCALE GENOMIC DNA]</scope>
    <source>
        <strain evidence="7 8">CPCC 100156</strain>
    </source>
</reference>
<dbReference type="GO" id="GO:0003700">
    <property type="term" value="F:DNA-binding transcription factor activity"/>
    <property type="evidence" value="ECO:0007669"/>
    <property type="project" value="InterPro"/>
</dbReference>
<gene>
    <name evidence="7" type="ORF">SAMN04487779_100548</name>
</gene>
<proteinExistence type="predicted"/>
<keyword evidence="3" id="KW-0805">Transcription regulation</keyword>
<evidence type="ECO:0000259" key="6">
    <source>
        <dbReference type="PROSITE" id="PS50937"/>
    </source>
</evidence>
<dbReference type="InterPro" id="IPR000551">
    <property type="entry name" value="MerR-type_HTH_dom"/>
</dbReference>
<evidence type="ECO:0000313" key="7">
    <source>
        <dbReference type="EMBL" id="SDD16899.1"/>
    </source>
</evidence>
<evidence type="ECO:0000256" key="5">
    <source>
        <dbReference type="ARBA" id="ARBA00023163"/>
    </source>
</evidence>
<evidence type="ECO:0000256" key="4">
    <source>
        <dbReference type="ARBA" id="ARBA00023125"/>
    </source>
</evidence>
<organism evidence="7 8">
    <name type="scientific">Belnapia rosea</name>
    <dbReference type="NCBI Taxonomy" id="938405"/>
    <lineage>
        <taxon>Bacteria</taxon>
        <taxon>Pseudomonadati</taxon>
        <taxon>Pseudomonadota</taxon>
        <taxon>Alphaproteobacteria</taxon>
        <taxon>Acetobacterales</taxon>
        <taxon>Roseomonadaceae</taxon>
        <taxon>Belnapia</taxon>
    </lineage>
</organism>
<comment type="subcellular location">
    <subcellularLocation>
        <location evidence="1">Cytoplasm</location>
    </subcellularLocation>
</comment>
<keyword evidence="8" id="KW-1185">Reference proteome</keyword>
<evidence type="ECO:0000256" key="2">
    <source>
        <dbReference type="ARBA" id="ARBA00022490"/>
    </source>
</evidence>
<dbReference type="SUPFAM" id="SSF46955">
    <property type="entry name" value="Putative DNA-binding domain"/>
    <property type="match status" value="1"/>
</dbReference>